<evidence type="ECO:0000256" key="7">
    <source>
        <dbReference type="ARBA" id="ARBA00023286"/>
    </source>
</evidence>
<feature type="transmembrane region" description="Helical" evidence="9">
    <location>
        <begin position="1302"/>
        <end position="1326"/>
    </location>
</feature>
<reference evidence="11" key="1">
    <citation type="submission" date="2019-08" db="EMBL/GenBank/DDBJ databases">
        <title>The genome of the North American firefly Photinus pyralis.</title>
        <authorList>
            <consortium name="Photinus pyralis genome working group"/>
            <person name="Fallon T.R."/>
            <person name="Sander Lower S.E."/>
            <person name="Weng J.-K."/>
        </authorList>
    </citation>
    <scope>NUCLEOTIDE SEQUENCE</scope>
    <source>
        <strain evidence="11">TRF0915ILg1</strain>
        <tissue evidence="11">Whole body</tissue>
    </source>
</reference>
<protein>
    <recommendedName>
        <fullName evidence="10">Cyclic nucleotide-binding domain-containing protein</fullName>
    </recommendedName>
</protein>
<feature type="transmembrane region" description="Helical" evidence="9">
    <location>
        <begin position="1794"/>
        <end position="1814"/>
    </location>
</feature>
<dbReference type="InterPro" id="IPR005821">
    <property type="entry name" value="Ion_trans_dom"/>
</dbReference>
<evidence type="ECO:0000259" key="10">
    <source>
        <dbReference type="PROSITE" id="PS50042"/>
    </source>
</evidence>
<name>A0A8K0GC85_IGNLU</name>
<keyword evidence="4 9" id="KW-1133">Transmembrane helix</keyword>
<keyword evidence="3 9" id="KW-0812">Transmembrane</keyword>
<dbReference type="GO" id="GO:0016020">
    <property type="term" value="C:membrane"/>
    <property type="evidence" value="ECO:0007669"/>
    <property type="project" value="UniProtKB-SubCell"/>
</dbReference>
<evidence type="ECO:0000256" key="6">
    <source>
        <dbReference type="ARBA" id="ARBA00023136"/>
    </source>
</evidence>
<dbReference type="SMART" id="SM00100">
    <property type="entry name" value="cNMP"/>
    <property type="match status" value="4"/>
</dbReference>
<feature type="transmembrane region" description="Helical" evidence="9">
    <location>
        <begin position="178"/>
        <end position="203"/>
    </location>
</feature>
<dbReference type="PROSITE" id="PS50042">
    <property type="entry name" value="CNMP_BINDING_3"/>
    <property type="match status" value="4"/>
</dbReference>
<proteinExistence type="predicted"/>
<evidence type="ECO:0000313" key="11">
    <source>
        <dbReference type="EMBL" id="KAF2899400.1"/>
    </source>
</evidence>
<dbReference type="Pfam" id="PF00520">
    <property type="entry name" value="Ion_trans"/>
    <property type="match status" value="1"/>
</dbReference>
<feature type="transmembrane region" description="Helical" evidence="9">
    <location>
        <begin position="259"/>
        <end position="278"/>
    </location>
</feature>
<evidence type="ECO:0000256" key="8">
    <source>
        <dbReference type="SAM" id="MobiDB-lite"/>
    </source>
</evidence>
<dbReference type="InterPro" id="IPR014710">
    <property type="entry name" value="RmlC-like_jellyroll"/>
</dbReference>
<comment type="subcellular location">
    <subcellularLocation>
        <location evidence="1">Membrane</location>
        <topology evidence="1">Multi-pass membrane protein</topology>
    </subcellularLocation>
</comment>
<keyword evidence="7" id="KW-0407">Ion channel</keyword>
<dbReference type="Proteomes" id="UP000801492">
    <property type="component" value="Unassembled WGS sequence"/>
</dbReference>
<feature type="transmembrane region" description="Helical" evidence="9">
    <location>
        <begin position="1250"/>
        <end position="1269"/>
    </location>
</feature>
<dbReference type="InterPro" id="IPR050866">
    <property type="entry name" value="CNG_cation_channel"/>
</dbReference>
<feature type="transmembrane region" description="Helical" evidence="9">
    <location>
        <begin position="585"/>
        <end position="603"/>
    </location>
</feature>
<dbReference type="OrthoDB" id="415460at2759"/>
<dbReference type="InterPro" id="IPR000595">
    <property type="entry name" value="cNMP-bd_dom"/>
</dbReference>
<keyword evidence="2" id="KW-0813">Transport</keyword>
<evidence type="ECO:0000256" key="3">
    <source>
        <dbReference type="ARBA" id="ARBA00022692"/>
    </source>
</evidence>
<evidence type="ECO:0000256" key="5">
    <source>
        <dbReference type="ARBA" id="ARBA00023065"/>
    </source>
</evidence>
<feature type="transmembrane region" description="Helical" evidence="9">
    <location>
        <begin position="1636"/>
        <end position="1656"/>
    </location>
</feature>
<feature type="region of interest" description="Disordered" evidence="8">
    <location>
        <begin position="2044"/>
        <end position="2072"/>
    </location>
</feature>
<evidence type="ECO:0000256" key="9">
    <source>
        <dbReference type="SAM" id="Phobius"/>
    </source>
</evidence>
<feature type="transmembrane region" description="Helical" evidence="9">
    <location>
        <begin position="1821"/>
        <end position="1839"/>
    </location>
</feature>
<dbReference type="EMBL" id="VTPC01002824">
    <property type="protein sequence ID" value="KAF2899400.1"/>
    <property type="molecule type" value="Genomic_DNA"/>
</dbReference>
<feature type="domain" description="Cyclic nucleotide-binding" evidence="10">
    <location>
        <begin position="1925"/>
        <end position="2027"/>
    </location>
</feature>
<feature type="transmembrane region" description="Helical" evidence="9">
    <location>
        <begin position="1745"/>
        <end position="1763"/>
    </location>
</feature>
<feature type="domain" description="Cyclic nucleotide-binding" evidence="10">
    <location>
        <begin position="1436"/>
        <end position="1536"/>
    </location>
</feature>
<dbReference type="GO" id="GO:0005249">
    <property type="term" value="F:voltage-gated potassium channel activity"/>
    <property type="evidence" value="ECO:0007669"/>
    <property type="project" value="TreeGrafter"/>
</dbReference>
<dbReference type="Gene3D" id="1.10.287.70">
    <property type="match status" value="3"/>
</dbReference>
<keyword evidence="5" id="KW-0406">Ion transport</keyword>
<dbReference type="SUPFAM" id="SSF81324">
    <property type="entry name" value="Voltage-gated potassium channels"/>
    <property type="match status" value="3"/>
</dbReference>
<feature type="transmembrane region" description="Helical" evidence="9">
    <location>
        <begin position="44"/>
        <end position="66"/>
    </location>
</feature>
<dbReference type="GO" id="GO:0005221">
    <property type="term" value="F:intracellularly cyclic nucleotide-activated monoatomic cation channel activity"/>
    <property type="evidence" value="ECO:0007669"/>
    <property type="project" value="InterPro"/>
</dbReference>
<gene>
    <name evidence="11" type="ORF">ILUMI_06775</name>
</gene>
<feature type="transmembrane region" description="Helical" evidence="9">
    <location>
        <begin position="722"/>
        <end position="743"/>
    </location>
</feature>
<accession>A0A8K0GC85</accession>
<keyword evidence="12" id="KW-1185">Reference proteome</keyword>
<dbReference type="Pfam" id="PF00027">
    <property type="entry name" value="cNMP_binding"/>
    <property type="match status" value="3"/>
</dbReference>
<dbReference type="GO" id="GO:0044877">
    <property type="term" value="F:protein-containing complex binding"/>
    <property type="evidence" value="ECO:0007669"/>
    <property type="project" value="TreeGrafter"/>
</dbReference>
<evidence type="ECO:0000313" key="12">
    <source>
        <dbReference type="Proteomes" id="UP000801492"/>
    </source>
</evidence>
<dbReference type="Gene3D" id="2.60.120.10">
    <property type="entry name" value="Jelly Rolls"/>
    <property type="match status" value="4"/>
</dbReference>
<dbReference type="Gene3D" id="1.10.287.630">
    <property type="entry name" value="Helix hairpin bin"/>
    <property type="match status" value="1"/>
</dbReference>
<dbReference type="CDD" id="cd00038">
    <property type="entry name" value="CAP_ED"/>
    <property type="match status" value="4"/>
</dbReference>
<comment type="caution">
    <text evidence="11">The sequence shown here is derived from an EMBL/GenBank/DDBJ whole genome shotgun (WGS) entry which is preliminary data.</text>
</comment>
<feature type="transmembrane region" description="Helical" evidence="9">
    <location>
        <begin position="774"/>
        <end position="795"/>
    </location>
</feature>
<feature type="domain" description="Cyclic nucleotide-binding" evidence="10">
    <location>
        <begin position="380"/>
        <end position="482"/>
    </location>
</feature>
<keyword evidence="6 9" id="KW-0472">Membrane</keyword>
<sequence length="2072" mass="242516">MILTPSRRIQLSGKSDVSLVKYDASYGEYAVDWRDIIFLPFNNFWEFFMMCAVFLNIIIIIYDIAYDANEQNEYILDIIYYTFEVLYLLDTILSIAHRNMPQHRELREYEPKSMIHLAVDVLTLLPVYEVYMLLRSASRLTARNSTARGILKIPSLFRVYRVYLYFEKIMYNVGINQVLVVFAGHSLKVIILTHMVGAIWYYLGCWKCEELNWTVNIQNYHFDPEHPVHWLIICFTTISNMFANNWRGNIRGERMIEDVIIIFVMLTGFVVHHLIYYGQLTTAYAKLFRRQFLFVDNLNSIKRFLIDLQIDEEWQKKTIEYYSVFWEMRYGIKEMPEIFCLLPTPLQKEVTVDIYWEALRHSHLCGQEDISFKRALSLEMKSEFFLPGDYVYRLDKLKSKMVYIVSGILQVLTAEDEESPIVSFSSGTILGETTCLMPTKSIANVRCATYCELHTLSTDALYRVLKNYPKKAKSLLTRLRKRIENAKEVEAYIKSQPIRTFTNIIQTAGQDLSIKWIKYQWRRLAKLHRTTKKTEASEMKVDPGYCSEYLDLLVLSKEVELKMQVICLRGSCPFILEPNSSFRHFTHYLVIFAAIVQSVLLPYHIAFSREISRTLFSVLFVMDLVYFMDIYLKLSTALKIHNILASHSSRIIIERLKEVSFLVDILATIPADYFASPFEISKHLAALLRINRLLKIYELIRYVTAQESSIKMNSLNARLFKYLLIYGLTGYWSACLMYAIACFNEKCSYYGWFNYNYLLKTEKEKKGQLVDNHFLLSFFYTLSTFMGAGISNILQYTPLDIVAHNCLVMLGYYVFTFCYSALCATFVLQLEKRKKYRDYIISMADFLKTNKIVGILKHQIINMLHFWWYYNRNAEIFGKDGILVDAAPELKHKIVTHRISSCLEKVPLFSKCDEKLLHMVTKIASTKTLPAGAVLVTADNRPTLLYIIIRGFCEMKSTMAGDRERDQVTTLKAGDAFPVVEVLHQVLSLINVTTITAVEVIIIKYSDLVDIFLANRALGTEILSALEYHLKVYNAPLLRKKGRLPEMIPAEHSLGQGDYFTYEIYDDEDLNPEETAYLKPFRKLGKWSFIRYFLMRQTIYPENRFFICWEIFRCIFAVSRAYLGLTYFNLLIRHRTTIIYFIRFFDFTCLLDFYVRLHCQYYNNYGILVTHPWWTAKHYVKTSFLVDLFGAFPFRPLQIDKIFGTRSSETIRTVLSLCSRPWQLHRLIGLINYYESNIQRTSTLLSGVKYTVLITVLLATVTVLIQVITCRVEPGKQGNIDITCYENSWISASLFADVLTPLIIYVKCLYTSVAIFTYAMCGTIYVNTLRETITFLVLFIAAFIFRTIIYAKITSQKIGGNVNLTIYQEKVKSFVDFVQAEYIDEDLINDTVQHFQYIWKKTQGGDITQTMERFHSNLHEDVVYALYGSTLEAVEMLQGADIGFYRQLGIHFRVLHFKKDSTIIRCNDVQRLLYIVYRGKVDITVAGAKLCTLSQGGVFGCLERHGITRQTITATAKVHVELLVMNSNKFHTLIGKFPNFAERLKQTNFFHNEYAESKRRVLFDAEASRTRTVSNTSMLKSWMVKTYNKARILIKPDDAWYKIWEYNVCVHIASISSLLFMFYVIMRNNKQPIHAWIQAMIYIVDIIFYVKIYFGFHLAYVDTESGVTIIDHTLIQRKYVRSFGFWLDVITCFPYEMIAKLITDNFLIIRYALSNRILRFSYLLRYYQRCQHKLNVRTHLRWTYLFYWISINLQFMTCLWWITACEDNQCYHLKSTQTQDSGNYVKAKPGLESILLAYLYTINMFTATGLRDVIPMTVAELLVTILIVAISQFLFISLANEFATMLSIEQFTLSQYEYDIQHLRTYLKGRELSTPIIDKVWEYCLQLWKRQRGEWMPAIITEAPAYLKQDLMTALFGYHLTNHFLFANTHIDFLRQLVAHLQRCVFFPGNYLAEKGDMDGSMFFIHDGEVEVYDKHGNNDILRIVLRRDQSFGEAQGLFNIPHDQSYKARTVVDALILKRDDWQYLLDWFPASQEEILERASEHRLKRTRSYTSEYDEESVSRDEDNDTYGE</sequence>
<dbReference type="InterPro" id="IPR018490">
    <property type="entry name" value="cNMP-bd_dom_sf"/>
</dbReference>
<feature type="compositionally biased region" description="Acidic residues" evidence="8">
    <location>
        <begin position="2055"/>
        <end position="2072"/>
    </location>
</feature>
<evidence type="ECO:0000256" key="1">
    <source>
        <dbReference type="ARBA" id="ARBA00004141"/>
    </source>
</evidence>
<feature type="transmembrane region" description="Helical" evidence="9">
    <location>
        <begin position="1603"/>
        <end position="1624"/>
    </location>
</feature>
<keyword evidence="7" id="KW-1071">Ligand-gated ion channel</keyword>
<evidence type="ECO:0000256" key="4">
    <source>
        <dbReference type="ARBA" id="ARBA00022989"/>
    </source>
</evidence>
<feature type="transmembrane region" description="Helical" evidence="9">
    <location>
        <begin position="615"/>
        <end position="632"/>
    </location>
</feature>
<feature type="domain" description="Cyclic nucleotide-binding" evidence="10">
    <location>
        <begin position="908"/>
        <end position="1012"/>
    </location>
</feature>
<dbReference type="PANTHER" id="PTHR45638:SF19">
    <property type="entry name" value="CYCLIC NUCLEOTIDE-BINDING DOMAIN-CONTAINING PROTEIN"/>
    <property type="match status" value="1"/>
</dbReference>
<organism evidence="11 12">
    <name type="scientific">Ignelater luminosus</name>
    <name type="common">Cucubano</name>
    <name type="synonym">Pyrophorus luminosus</name>
    <dbReference type="NCBI Taxonomy" id="2038154"/>
    <lineage>
        <taxon>Eukaryota</taxon>
        <taxon>Metazoa</taxon>
        <taxon>Ecdysozoa</taxon>
        <taxon>Arthropoda</taxon>
        <taxon>Hexapoda</taxon>
        <taxon>Insecta</taxon>
        <taxon>Pterygota</taxon>
        <taxon>Neoptera</taxon>
        <taxon>Endopterygota</taxon>
        <taxon>Coleoptera</taxon>
        <taxon>Polyphaga</taxon>
        <taxon>Elateriformia</taxon>
        <taxon>Elateroidea</taxon>
        <taxon>Elateridae</taxon>
        <taxon>Agrypninae</taxon>
        <taxon>Pyrophorini</taxon>
        <taxon>Ignelater</taxon>
    </lineage>
</organism>
<dbReference type="PANTHER" id="PTHR45638">
    <property type="entry name" value="CYCLIC NUCLEOTIDE-GATED CATION CHANNEL SUBUNIT A"/>
    <property type="match status" value="1"/>
</dbReference>
<feature type="non-terminal residue" evidence="11">
    <location>
        <position position="1"/>
    </location>
</feature>
<feature type="transmembrane region" description="Helical" evidence="9">
    <location>
        <begin position="78"/>
        <end position="96"/>
    </location>
</feature>
<dbReference type="SUPFAM" id="SSF51206">
    <property type="entry name" value="cAMP-binding domain-like"/>
    <property type="match status" value="4"/>
</dbReference>
<feature type="transmembrane region" description="Helical" evidence="9">
    <location>
        <begin position="1333"/>
        <end position="1351"/>
    </location>
</feature>
<feature type="transmembrane region" description="Helical" evidence="9">
    <location>
        <begin position="228"/>
        <end position="247"/>
    </location>
</feature>
<feature type="transmembrane region" description="Helical" evidence="9">
    <location>
        <begin position="807"/>
        <end position="828"/>
    </location>
</feature>
<evidence type="ECO:0000256" key="2">
    <source>
        <dbReference type="ARBA" id="ARBA00022448"/>
    </source>
</evidence>